<dbReference type="Proteomes" id="UP000606786">
    <property type="component" value="Unassembled WGS sequence"/>
</dbReference>
<feature type="region of interest" description="Disordered" evidence="1">
    <location>
        <begin position="164"/>
        <end position="183"/>
    </location>
</feature>
<reference evidence="2" key="1">
    <citation type="submission" date="2020-11" db="EMBL/GenBank/DDBJ databases">
        <authorList>
            <person name="Whitehead M."/>
        </authorList>
    </citation>
    <scope>NUCLEOTIDE SEQUENCE</scope>
    <source>
        <strain evidence="2">EGII</strain>
    </source>
</reference>
<feature type="compositionally biased region" description="Polar residues" evidence="1">
    <location>
        <begin position="164"/>
        <end position="174"/>
    </location>
</feature>
<proteinExistence type="predicted"/>
<dbReference type="Gene3D" id="3.80.10.10">
    <property type="entry name" value="Ribonuclease Inhibitor"/>
    <property type="match status" value="1"/>
</dbReference>
<name>A0A811U640_CERCA</name>
<dbReference type="PANTHER" id="PTHR46282">
    <property type="entry name" value="LEUCINE-RICH MELANOCYTE DIFFERENTIATION-ASSOCIATED PROTEIN"/>
    <property type="match status" value="1"/>
</dbReference>
<comment type="caution">
    <text evidence="2">The sequence shown here is derived from an EMBL/GenBank/DDBJ whole genome shotgun (WGS) entry which is preliminary data.</text>
</comment>
<dbReference type="AlphaFoldDB" id="A0A811U640"/>
<evidence type="ECO:0000256" key="1">
    <source>
        <dbReference type="SAM" id="MobiDB-lite"/>
    </source>
</evidence>
<dbReference type="PANTHER" id="PTHR46282:SF2">
    <property type="entry name" value="LEUCINE-RICH MELANOCYTE DIFFERENTIATION-ASSOCIATED PROTEIN"/>
    <property type="match status" value="1"/>
</dbReference>
<organism evidence="2 3">
    <name type="scientific">Ceratitis capitata</name>
    <name type="common">Mediterranean fruit fly</name>
    <name type="synonym">Tephritis capitata</name>
    <dbReference type="NCBI Taxonomy" id="7213"/>
    <lineage>
        <taxon>Eukaryota</taxon>
        <taxon>Metazoa</taxon>
        <taxon>Ecdysozoa</taxon>
        <taxon>Arthropoda</taxon>
        <taxon>Hexapoda</taxon>
        <taxon>Insecta</taxon>
        <taxon>Pterygota</taxon>
        <taxon>Neoptera</taxon>
        <taxon>Endopterygota</taxon>
        <taxon>Diptera</taxon>
        <taxon>Brachycera</taxon>
        <taxon>Muscomorpha</taxon>
        <taxon>Tephritoidea</taxon>
        <taxon>Tephritidae</taxon>
        <taxon>Ceratitis</taxon>
        <taxon>Ceratitis</taxon>
    </lineage>
</organism>
<dbReference type="OrthoDB" id="272149at2759"/>
<gene>
    <name evidence="2" type="ORF">CCAP1982_LOCUS3437</name>
</gene>
<evidence type="ECO:0000313" key="2">
    <source>
        <dbReference type="EMBL" id="CAD6994702.1"/>
    </source>
</evidence>
<dbReference type="InterPro" id="IPR043313">
    <property type="entry name" value="LRMDA"/>
</dbReference>
<keyword evidence="3" id="KW-1185">Reference proteome</keyword>
<dbReference type="InterPro" id="IPR032675">
    <property type="entry name" value="LRR_dom_sf"/>
</dbReference>
<dbReference type="SUPFAM" id="SSF52058">
    <property type="entry name" value="L domain-like"/>
    <property type="match status" value="1"/>
</dbReference>
<sequence length="246" mass="28906">MTQPTVRYNALSKELILAHCHYVALPSELIDTYGTCTEYLDCSHNRLMNLSYLYEFTNLEYLVLDNNRLHEAHFQQLQWSLPKVKLLMLNRNELMDLQKTITLLASIFPNLEYLSLHGNPICPDKLELQPFCEYVNYEYEHYRSRISSQFGQLKFLDHYDLQNPNNRLSNTPSNSRKDTRKATTPFEWLKNRNNFPKPFIQPITTKMQINNISKIFTFGKLGLWKKAGPKQSDESEVVFGIANKKF</sequence>
<accession>A0A811U640</accession>
<protein>
    <submittedName>
        <fullName evidence="2">(Mediterranean fruit fly) hypothetical protein</fullName>
    </submittedName>
</protein>
<dbReference type="EMBL" id="CAJHJT010000001">
    <property type="protein sequence ID" value="CAD6994702.1"/>
    <property type="molecule type" value="Genomic_DNA"/>
</dbReference>
<evidence type="ECO:0000313" key="3">
    <source>
        <dbReference type="Proteomes" id="UP000606786"/>
    </source>
</evidence>